<dbReference type="GO" id="GO:0003677">
    <property type="term" value="F:DNA binding"/>
    <property type="evidence" value="ECO:0007669"/>
    <property type="project" value="UniProtKB-KW"/>
</dbReference>
<feature type="domain" description="AtC3H23-like CCCH zinc finger" evidence="5">
    <location>
        <begin position="81"/>
        <end position="114"/>
    </location>
</feature>
<reference evidence="6" key="1">
    <citation type="submission" date="2022-11" db="EMBL/GenBank/DDBJ databases">
        <authorList>
            <person name="Hyden B.L."/>
            <person name="Feng K."/>
            <person name="Yates T."/>
            <person name="Jawdy S."/>
            <person name="Smart L.B."/>
            <person name="Muchero W."/>
        </authorList>
    </citation>
    <scope>NUCLEOTIDE SEQUENCE</scope>
    <source>
        <tissue evidence="6">Shoot tip</tissue>
    </source>
</reference>
<keyword evidence="7" id="KW-1185">Reference proteome</keyword>
<reference evidence="6" key="2">
    <citation type="journal article" date="2023" name="Int. J. Mol. Sci.">
        <title>De Novo Assembly and Annotation of 11 Diverse Shrub Willow (Salix) Genomes Reveals Novel Gene Organization in Sex-Linked Regions.</title>
        <authorList>
            <person name="Hyden B."/>
            <person name="Feng K."/>
            <person name="Yates T.B."/>
            <person name="Jawdy S."/>
            <person name="Cereghino C."/>
            <person name="Smart L.B."/>
            <person name="Muchero W."/>
        </authorList>
    </citation>
    <scope>NUCLEOTIDE SEQUENCE</scope>
    <source>
        <tissue evidence="6">Shoot tip</tissue>
    </source>
</reference>
<dbReference type="PANTHER" id="PTHR14493:SF90">
    <property type="entry name" value="ZINC FINGER CCCH DOMAIN-CONTAINING PROTEIN 2"/>
    <property type="match status" value="1"/>
</dbReference>
<sequence>MSTICAEQHKLYLLSPKKPFKDLDQILSRKIFTKKTHQETLEMSPYDETNLRRFLPCNDHYSFEKQVVLDEDELDPYSSDHFRMYEFKVRRCTRSRSHDWTECPFAHPGEKARRRDPRRFHYSGTACPEFRRGGCGRGENYLFLRPLPSSTSHFAGGFFTQ</sequence>
<accession>A0A9Q0ZGZ1</accession>
<evidence type="ECO:0000259" key="5">
    <source>
        <dbReference type="Pfam" id="PF25512"/>
    </source>
</evidence>
<dbReference type="OrthoDB" id="410307at2759"/>
<dbReference type="InterPro" id="IPR057444">
    <property type="entry name" value="Znf-CCCH_AtC3H23-like"/>
</dbReference>
<dbReference type="GO" id="GO:0008270">
    <property type="term" value="F:zinc ion binding"/>
    <property type="evidence" value="ECO:0007669"/>
    <property type="project" value="UniProtKB-KW"/>
</dbReference>
<keyword evidence="3" id="KW-0862">Zinc</keyword>
<organism evidence="6 7">
    <name type="scientific">Salix purpurea</name>
    <name type="common">Purple osier willow</name>
    <dbReference type="NCBI Taxonomy" id="77065"/>
    <lineage>
        <taxon>Eukaryota</taxon>
        <taxon>Viridiplantae</taxon>
        <taxon>Streptophyta</taxon>
        <taxon>Embryophyta</taxon>
        <taxon>Tracheophyta</taxon>
        <taxon>Spermatophyta</taxon>
        <taxon>Magnoliopsida</taxon>
        <taxon>eudicotyledons</taxon>
        <taxon>Gunneridae</taxon>
        <taxon>Pentapetalae</taxon>
        <taxon>rosids</taxon>
        <taxon>fabids</taxon>
        <taxon>Malpighiales</taxon>
        <taxon>Salicaceae</taxon>
        <taxon>Saliceae</taxon>
        <taxon>Salix</taxon>
    </lineage>
</organism>
<protein>
    <submittedName>
        <fullName evidence="6">ZINC FINGER CCCH DOMAIN-CONTAINING PROTEIN 20-LIKE</fullName>
    </submittedName>
</protein>
<dbReference type="PANTHER" id="PTHR14493">
    <property type="entry name" value="UNKEMPT FAMILY MEMBER"/>
    <property type="match status" value="1"/>
</dbReference>
<keyword evidence="4" id="KW-0238">DNA-binding</keyword>
<proteinExistence type="predicted"/>
<name>A0A9Q0ZGZ1_SALPP</name>
<evidence type="ECO:0000256" key="1">
    <source>
        <dbReference type="ARBA" id="ARBA00022723"/>
    </source>
</evidence>
<comment type="caution">
    <text evidence="6">The sequence shown here is derived from an EMBL/GenBank/DDBJ whole genome shotgun (WGS) entry which is preliminary data.</text>
</comment>
<keyword evidence="2" id="KW-0863">Zinc-finger</keyword>
<dbReference type="InterPro" id="IPR045234">
    <property type="entry name" value="Unkempt-like"/>
</dbReference>
<evidence type="ECO:0000256" key="3">
    <source>
        <dbReference type="ARBA" id="ARBA00022833"/>
    </source>
</evidence>
<keyword evidence="1" id="KW-0479">Metal-binding</keyword>
<dbReference type="Proteomes" id="UP001151532">
    <property type="component" value="Chromosome 17"/>
</dbReference>
<dbReference type="Pfam" id="PF25512">
    <property type="entry name" value="zf-CCCH_AtC3H23"/>
    <property type="match status" value="1"/>
</dbReference>
<evidence type="ECO:0000256" key="2">
    <source>
        <dbReference type="ARBA" id="ARBA00022771"/>
    </source>
</evidence>
<evidence type="ECO:0000313" key="7">
    <source>
        <dbReference type="Proteomes" id="UP001151532"/>
    </source>
</evidence>
<evidence type="ECO:0000313" key="6">
    <source>
        <dbReference type="EMBL" id="KAJ6734111.1"/>
    </source>
</evidence>
<gene>
    <name evidence="6" type="ORF">OIU79_001386</name>
</gene>
<dbReference type="AlphaFoldDB" id="A0A9Q0ZGZ1"/>
<dbReference type="EMBL" id="JAPFFK010000011">
    <property type="protein sequence ID" value="KAJ6734111.1"/>
    <property type="molecule type" value="Genomic_DNA"/>
</dbReference>
<evidence type="ECO:0000256" key="4">
    <source>
        <dbReference type="ARBA" id="ARBA00023125"/>
    </source>
</evidence>